<feature type="compositionally biased region" description="Basic and acidic residues" evidence="2">
    <location>
        <begin position="744"/>
        <end position="760"/>
    </location>
</feature>
<dbReference type="OrthoDB" id="1414216at2759"/>
<dbReference type="PROSITE" id="PS51823">
    <property type="entry name" value="CLU"/>
    <property type="match status" value="1"/>
</dbReference>
<feature type="compositionally biased region" description="Basic residues" evidence="2">
    <location>
        <begin position="937"/>
        <end position="949"/>
    </location>
</feature>
<accession>A0A642UPM3</accession>
<protein>
    <recommendedName>
        <fullName evidence="3">Clu domain-containing protein</fullName>
    </recommendedName>
</protein>
<dbReference type="GO" id="GO:0048312">
    <property type="term" value="P:intracellular distribution of mitochondria"/>
    <property type="evidence" value="ECO:0007669"/>
    <property type="project" value="TreeGrafter"/>
</dbReference>
<feature type="region of interest" description="Disordered" evidence="2">
    <location>
        <begin position="922"/>
        <end position="951"/>
    </location>
</feature>
<keyword evidence="1" id="KW-0963">Cytoplasm</keyword>
<dbReference type="GeneID" id="54781680"/>
<dbReference type="InterPro" id="IPR028275">
    <property type="entry name" value="CLU_N"/>
</dbReference>
<sequence>MSEAAEEATAVPVINVRVTLPECVTAADKVEIPFTGDQSVGDLRQYLAALPVARNLTHYRVVIGGAEVTDDTVFGDIGGDGVDVAIKEKPYTLSAVYDQITKFRQTVGLHYLDRVSNDLSVQSGASKINTLGLKPVGGPTEEEEAKKAVEEESDKKEDQPAKKLSETEQELLQSVTAIPEPSSLQQQAAYATTVDQLKCPIRSIMVSQWSPVPAQQRLKGDLLYLTIQTLEEETFNITCHVSGFFVNQCSNHTFNPSLKVNEKGKFHKEYLLYNLVAKLSAQFEPALEAFDATLTSSTDLPETYFLPTAGFTACPWVAEAHAQAIKPDISRSQLPLIANGVDGADYVKDWNEEVQAVKELPTSSIEERVLREHLLLKTLHEFSVAATHESVNIIHENVPAMNPDDEARRQIYLRNGIFYSNGGVDVDNYPETGGDAAAWYLSGKDLSTVQVLNKLMTSVSGQDVHTVATCAVDYMGHRVIAQAPVPGIFSQPPEDVEAEERVVYGLSSDKSVVEADPSFEEPLKRVAEMLHLKPHTVGDKKLVVSQDFKGINGTDQRKYLIDTFRATPRDIEFIEAHWDPKNPESSYPHAEPLLRLEAVDLWWRQNVSELLKGVKEGEPTPDLANKFLLNPDAFAPGVKTSPEDEADVRAVSKFVKETLIGEWVKAIPQMVAPFDGANLTRQLHDRGINMRYLGFIADEIQAALAAHHSVEAEQIKVNVARAEEVQKEQEAKLEAEKKRRADLAEARAQALKEGKEPPVEEKEEEEEKPEDHKIEDTKATFHGAVANYTTVYRLAVQEMVSRAAKHVLRSLGADVPKPLYAAFVAHFHNCLLSEVTGTVELDATTKALFPEQQAFFELDAAKVSQLIKQVVLQRFRFQLPDDWRQQVPAQVLLREIAIKFGIQWKAQDYAFTQQAFDAAKQASASPEPEAAAASAKNGKKDKKKGKKQSAKVEQVAETRTSTFVASDILAFVPVIKDSQYKAQLVDELYASARAHIANEDKEIGSQILGDLVTIEEQMYSRVHKETAQFYLNMSQSFGEVDATSIRAAAMARKAIAVAERTFGPDSFDSVRAYINAAYLEAQTGGADGIANALKMYRHAVSVIADIYGTADHPAVISTLTSFADSLVHQRYLTAAAEVMASCLESSIRVHGDVSEMTGFIYYRLANIVVNISTDEYAAAQKYFAHAGDIFVKLLGPDDPLSKEAMTTATNLAAYLKFTEMQAEAKKHSQAHEAKAKAKVKPAAEPQVKKGKGKKHTQTAPDPAIASQSVDDILKYIEGTSGSKKKSKKKN</sequence>
<comment type="caution">
    <text evidence="4">The sequence shown here is derived from an EMBL/GenBank/DDBJ whole genome shotgun (WGS) entry which is preliminary data.</text>
</comment>
<feature type="compositionally biased region" description="Basic and acidic residues" evidence="2">
    <location>
        <begin position="1225"/>
        <end position="1235"/>
    </location>
</feature>
<evidence type="ECO:0000313" key="5">
    <source>
        <dbReference type="Proteomes" id="UP000449547"/>
    </source>
</evidence>
<dbReference type="Proteomes" id="UP000449547">
    <property type="component" value="Unassembled WGS sequence"/>
</dbReference>
<reference evidence="4 5" key="1">
    <citation type="submission" date="2019-07" db="EMBL/GenBank/DDBJ databases">
        <title>Genome assembly of two rare yeast pathogens: Diutina rugosa and Trichomonascus ciferrii.</title>
        <authorList>
            <person name="Mixao V."/>
            <person name="Saus E."/>
            <person name="Hansen A."/>
            <person name="Lass-Flor C."/>
            <person name="Gabaldon T."/>
        </authorList>
    </citation>
    <scope>NUCLEOTIDE SEQUENCE [LARGE SCALE GENOMIC DNA]</scope>
    <source>
        <strain evidence="4 5">CBS 613</strain>
    </source>
</reference>
<dbReference type="InterPro" id="IPR011990">
    <property type="entry name" value="TPR-like_helical_dom_sf"/>
</dbReference>
<dbReference type="Pfam" id="PF12807">
    <property type="entry name" value="eIF3_p135"/>
    <property type="match status" value="1"/>
</dbReference>
<dbReference type="PANTHER" id="PTHR12601:SF6">
    <property type="entry name" value="CLUSTERED MITOCHONDRIA PROTEIN HOMOLOG"/>
    <property type="match status" value="1"/>
</dbReference>
<gene>
    <name evidence="4" type="ORF">DIURU_003029</name>
</gene>
<dbReference type="VEuPathDB" id="FungiDB:DIURU_003029"/>
<dbReference type="Pfam" id="PF13236">
    <property type="entry name" value="CLU"/>
    <property type="match status" value="1"/>
</dbReference>
<dbReference type="RefSeq" id="XP_034012165.1">
    <property type="nucleotide sequence ID" value="XM_034155746.1"/>
</dbReference>
<evidence type="ECO:0000259" key="3">
    <source>
        <dbReference type="PROSITE" id="PS51823"/>
    </source>
</evidence>
<dbReference type="InterPro" id="IPR027523">
    <property type="entry name" value="CLU_prot"/>
</dbReference>
<keyword evidence="5" id="KW-1185">Reference proteome</keyword>
<organism evidence="4 5">
    <name type="scientific">Diutina rugosa</name>
    <name type="common">Yeast</name>
    <name type="synonym">Candida rugosa</name>
    <dbReference type="NCBI Taxonomy" id="5481"/>
    <lineage>
        <taxon>Eukaryota</taxon>
        <taxon>Fungi</taxon>
        <taxon>Dikarya</taxon>
        <taxon>Ascomycota</taxon>
        <taxon>Saccharomycotina</taxon>
        <taxon>Pichiomycetes</taxon>
        <taxon>Debaryomycetaceae</taxon>
        <taxon>Diutina</taxon>
    </lineage>
</organism>
<feature type="domain" description="Clu" evidence="3">
    <location>
        <begin position="328"/>
        <end position="574"/>
    </location>
</feature>
<dbReference type="EMBL" id="SWFT01000096">
    <property type="protein sequence ID" value="KAA8901978.1"/>
    <property type="molecule type" value="Genomic_DNA"/>
</dbReference>
<dbReference type="PANTHER" id="PTHR12601">
    <property type="entry name" value="EUKARYOTIC TRANSLATION INITIATION FACTOR 3 SUBUNIT EIF-3"/>
    <property type="match status" value="1"/>
</dbReference>
<evidence type="ECO:0000256" key="1">
    <source>
        <dbReference type="ARBA" id="ARBA00022490"/>
    </source>
</evidence>
<dbReference type="CDD" id="cd15466">
    <property type="entry name" value="CLU-central"/>
    <property type="match status" value="1"/>
</dbReference>
<dbReference type="OMA" id="HPVWDKD"/>
<feature type="compositionally biased region" description="Low complexity" evidence="2">
    <location>
        <begin position="922"/>
        <end position="936"/>
    </location>
</feature>
<proteinExistence type="predicted"/>
<dbReference type="InterPro" id="IPR033646">
    <property type="entry name" value="CLU-central"/>
</dbReference>
<feature type="compositionally biased region" description="Basic and acidic residues" evidence="2">
    <location>
        <begin position="144"/>
        <end position="166"/>
    </location>
</feature>
<feature type="region of interest" description="Disordered" evidence="2">
    <location>
        <begin position="744"/>
        <end position="772"/>
    </location>
</feature>
<feature type="region of interest" description="Disordered" evidence="2">
    <location>
        <begin position="130"/>
        <end position="168"/>
    </location>
</feature>
<name>A0A642UPM3_DIURU</name>
<dbReference type="SUPFAM" id="SSF103107">
    <property type="entry name" value="Hypothetical protein c14orf129, hspc210"/>
    <property type="match status" value="1"/>
</dbReference>
<dbReference type="Pfam" id="PF15044">
    <property type="entry name" value="CLU_N"/>
    <property type="match status" value="1"/>
</dbReference>
<dbReference type="Gene3D" id="1.25.40.10">
    <property type="entry name" value="Tetratricopeptide repeat domain"/>
    <property type="match status" value="1"/>
</dbReference>
<dbReference type="GO" id="GO:0003729">
    <property type="term" value="F:mRNA binding"/>
    <property type="evidence" value="ECO:0007669"/>
    <property type="project" value="TreeGrafter"/>
</dbReference>
<evidence type="ECO:0000256" key="2">
    <source>
        <dbReference type="SAM" id="MobiDB-lite"/>
    </source>
</evidence>
<dbReference type="InterPro" id="IPR025697">
    <property type="entry name" value="CLU_dom"/>
</dbReference>
<evidence type="ECO:0000313" key="4">
    <source>
        <dbReference type="EMBL" id="KAA8901978.1"/>
    </source>
</evidence>
<feature type="region of interest" description="Disordered" evidence="2">
    <location>
        <begin position="1225"/>
        <end position="1266"/>
    </location>
</feature>
<dbReference type="InterPro" id="IPR023231">
    <property type="entry name" value="GSKIP_dom_sf"/>
</dbReference>
<dbReference type="GO" id="GO:0005737">
    <property type="term" value="C:cytoplasm"/>
    <property type="evidence" value="ECO:0007669"/>
    <property type="project" value="TreeGrafter"/>
</dbReference>